<name>A0A410H3N2_9GAMM</name>
<keyword evidence="1" id="KW-0145">Chemotaxis</keyword>
<dbReference type="PROSITE" id="PS50111">
    <property type="entry name" value="CHEMOTAXIS_TRANSDUC_2"/>
    <property type="match status" value="1"/>
</dbReference>
<dbReference type="InterPro" id="IPR004090">
    <property type="entry name" value="Chemotax_Me-accpt_rcpt"/>
</dbReference>
<reference evidence="9 10" key="1">
    <citation type="journal article" date="2018" name="Environ. Microbiol.">
        <title>Genomes of ubiquitous marine and hypersaline Hydrogenovibrio, Thiomicrorhabdus and Thiomicrospira spp. encode a diversity of mechanisms to sustain chemolithoautotrophy in heterogeneous environments.</title>
        <authorList>
            <person name="Scott K.M."/>
            <person name="Williams J."/>
            <person name="Porter C.M.B."/>
            <person name="Russel S."/>
            <person name="Harmer T.L."/>
            <person name="Paul J.H."/>
            <person name="Antonen K.M."/>
            <person name="Bridges M.K."/>
            <person name="Camper G.J."/>
            <person name="Campla C.K."/>
            <person name="Casella L.G."/>
            <person name="Chase E."/>
            <person name="Conrad J.W."/>
            <person name="Cruz M.C."/>
            <person name="Dunlap D.S."/>
            <person name="Duran L."/>
            <person name="Fahsbender E.M."/>
            <person name="Goldsmith D.B."/>
            <person name="Keeley R.F."/>
            <person name="Kondoff M.R."/>
            <person name="Kussy B.I."/>
            <person name="Lane M.K."/>
            <person name="Lawler S."/>
            <person name="Leigh B.A."/>
            <person name="Lewis C."/>
            <person name="Lostal L.M."/>
            <person name="Marking D."/>
            <person name="Mancera P.A."/>
            <person name="McClenthan E.C."/>
            <person name="McIntyre E.A."/>
            <person name="Mine J.A."/>
            <person name="Modi S."/>
            <person name="Moore B.D."/>
            <person name="Morgan W.A."/>
            <person name="Nelson K.M."/>
            <person name="Nguyen K.N."/>
            <person name="Ogburn N."/>
            <person name="Parrino D.G."/>
            <person name="Pedapudi A.D."/>
            <person name="Pelham R.P."/>
            <person name="Preece A.M."/>
            <person name="Rampersad E.A."/>
            <person name="Richardson J.C."/>
            <person name="Rodgers C.M."/>
            <person name="Schaffer B.L."/>
            <person name="Sheridan N.E."/>
            <person name="Solone M.R."/>
            <person name="Staley Z.R."/>
            <person name="Tabuchi M."/>
            <person name="Waide R.J."/>
            <person name="Wanjugi P.W."/>
            <person name="Young S."/>
            <person name="Clum A."/>
            <person name="Daum C."/>
            <person name="Huntemann M."/>
            <person name="Ivanova N."/>
            <person name="Kyrpides N."/>
            <person name="Mikhailova N."/>
            <person name="Palaniappan K."/>
            <person name="Pillay M."/>
            <person name="Reddy T.B.K."/>
            <person name="Shapiro N."/>
            <person name="Stamatis D."/>
            <person name="Varghese N."/>
            <person name="Woyke T."/>
            <person name="Boden R."/>
            <person name="Freyermuth S.K."/>
            <person name="Kerfeld C.A."/>
        </authorList>
    </citation>
    <scope>NUCLEOTIDE SEQUENCE [LARGE SCALE GENOMIC DNA]</scope>
    <source>
        <strain evidence="9 10">JR-2</strain>
    </source>
</reference>
<dbReference type="GO" id="GO:0006935">
    <property type="term" value="P:chemotaxis"/>
    <property type="evidence" value="ECO:0007669"/>
    <property type="project" value="UniProtKB-KW"/>
</dbReference>
<sequence>MKFFNYISINLRLFINTLLSIGFMSAIAYIGWQSLSDVQTKADALSGLQKEQTSRIANLQQSLILTTQLSNEYILTRSQASNQKFNQAIDELKVQTEQMLNVLTSPENQEVIHTIETVLRQYKKVTNSNVFLKNEINNTLEYGIAPTAETMENTLKTLSDSSEIQESEALLSAVKNLQKRLADSQLMLGKLISTKDTSLNQLFDQKGLGDDADNDLSVLNDELGSNFAWMDTLSELSNARDGFQESFGDIKDYLNTETENNNSLIALINQANQQINFLSTESQQTTSGLIQELNQLSNEQIYRLGLLSLVGLILILLLNLLVVSSITGPLHRMKKTIARIAQSGELAQWKTLKGKNELVDMSNSINDLIGSFRHITGELQQVGTALSHGQFNRHVEKEYAGDLLSLKENFNDSVSQISHTMSSIQNMSEAIQQGNLTFSESADQYQGAYRKVVESLNDAMTTQRQAIESVKDVMLMMNKGDFSKRIELDMPGDLTQLKTYLNNSLDKLDEAITQKSHTLDHFRQGNFAFEIQGEFEGKLKELKNNMQDMAANISDMLADVQNASSDAVSGVQEISLGNQDLNQRVNQQAQAIQNTMNHMQQMINQVNESLSNASTVNNRSSQAKENTLSGVNIVNSMVEAISEIEAASEEIASFTQVIDDIAFQTNLLALNAAVEAARAGEQGRGFAVVATEVRNLASKSGDAAHSIQDVTQKSLKKVKQGIELSELTKKAFEENAQAIDEISSMMSAMHDSLNHQSHGIEQVNHSLLEINEITQQNASLVEEVTHTSTSIIDSVKGVEERLLNFRLKASDSVTSLPPANEVDEHEVFAEEPVATDEGVDDETLLTDKTA</sequence>
<dbReference type="SMART" id="SM00304">
    <property type="entry name" value="HAMP"/>
    <property type="match status" value="2"/>
</dbReference>
<keyword evidence="5" id="KW-0175">Coiled coil</keyword>
<dbReference type="InterPro" id="IPR051310">
    <property type="entry name" value="MCP_chemotaxis"/>
</dbReference>
<evidence type="ECO:0000256" key="4">
    <source>
        <dbReference type="PROSITE-ProRule" id="PRU00284"/>
    </source>
</evidence>
<dbReference type="PRINTS" id="PR00260">
    <property type="entry name" value="CHEMTRNSDUCR"/>
</dbReference>
<dbReference type="AlphaFoldDB" id="A0A410H3N2"/>
<feature type="transmembrane region" description="Helical" evidence="6">
    <location>
        <begin position="12"/>
        <end position="32"/>
    </location>
</feature>
<evidence type="ECO:0000256" key="2">
    <source>
        <dbReference type="ARBA" id="ARBA00023224"/>
    </source>
</evidence>
<proteinExistence type="inferred from homology"/>
<dbReference type="Proteomes" id="UP000285478">
    <property type="component" value="Chromosome"/>
</dbReference>
<evidence type="ECO:0000313" key="9">
    <source>
        <dbReference type="EMBL" id="QAB15532.1"/>
    </source>
</evidence>
<dbReference type="RefSeq" id="WP_128384979.1">
    <property type="nucleotide sequence ID" value="NZ_CP035033.1"/>
</dbReference>
<dbReference type="GO" id="GO:0004888">
    <property type="term" value="F:transmembrane signaling receptor activity"/>
    <property type="evidence" value="ECO:0007669"/>
    <property type="project" value="InterPro"/>
</dbReference>
<feature type="transmembrane region" description="Helical" evidence="6">
    <location>
        <begin position="301"/>
        <end position="326"/>
    </location>
</feature>
<dbReference type="Gene3D" id="1.10.287.950">
    <property type="entry name" value="Methyl-accepting chemotaxis protein"/>
    <property type="match status" value="1"/>
</dbReference>
<keyword evidence="6" id="KW-0472">Membrane</keyword>
<evidence type="ECO:0000256" key="5">
    <source>
        <dbReference type="SAM" id="Coils"/>
    </source>
</evidence>
<keyword evidence="6" id="KW-1133">Transmembrane helix</keyword>
<dbReference type="Pfam" id="PF00672">
    <property type="entry name" value="HAMP"/>
    <property type="match status" value="1"/>
</dbReference>
<keyword evidence="10" id="KW-1185">Reference proteome</keyword>
<dbReference type="GO" id="GO:0005886">
    <property type="term" value="C:plasma membrane"/>
    <property type="evidence" value="ECO:0007669"/>
    <property type="project" value="TreeGrafter"/>
</dbReference>
<dbReference type="PANTHER" id="PTHR43531">
    <property type="entry name" value="PROTEIN ICFG"/>
    <property type="match status" value="1"/>
</dbReference>
<evidence type="ECO:0000259" key="8">
    <source>
        <dbReference type="PROSITE" id="PS50885"/>
    </source>
</evidence>
<dbReference type="Pfam" id="PF00015">
    <property type="entry name" value="MCPsignal"/>
    <property type="match status" value="1"/>
</dbReference>
<dbReference type="SUPFAM" id="SSF58104">
    <property type="entry name" value="Methyl-accepting chemotaxis protein (MCP) signaling domain"/>
    <property type="match status" value="1"/>
</dbReference>
<feature type="coiled-coil region" evidence="5">
    <location>
        <begin position="254"/>
        <end position="281"/>
    </location>
</feature>
<keyword evidence="6" id="KW-0812">Transmembrane</keyword>
<evidence type="ECO:0000259" key="7">
    <source>
        <dbReference type="PROSITE" id="PS50111"/>
    </source>
</evidence>
<evidence type="ECO:0000256" key="3">
    <source>
        <dbReference type="ARBA" id="ARBA00029447"/>
    </source>
</evidence>
<dbReference type="KEGG" id="htr:EPV75_07565"/>
<organism evidence="9 10">
    <name type="scientific">Hydrogenovibrio thermophilus</name>
    <dbReference type="NCBI Taxonomy" id="265883"/>
    <lineage>
        <taxon>Bacteria</taxon>
        <taxon>Pseudomonadati</taxon>
        <taxon>Pseudomonadota</taxon>
        <taxon>Gammaproteobacteria</taxon>
        <taxon>Thiotrichales</taxon>
        <taxon>Piscirickettsiaceae</taxon>
        <taxon>Hydrogenovibrio</taxon>
    </lineage>
</organism>
<dbReference type="PANTHER" id="PTHR43531:SF11">
    <property type="entry name" value="METHYL-ACCEPTING CHEMOTAXIS PROTEIN 3"/>
    <property type="match status" value="1"/>
</dbReference>
<gene>
    <name evidence="9" type="ORF">EPV75_07565</name>
</gene>
<evidence type="ECO:0000256" key="1">
    <source>
        <dbReference type="ARBA" id="ARBA00022500"/>
    </source>
</evidence>
<keyword evidence="2 4" id="KW-0807">Transducer</keyword>
<feature type="domain" description="Methyl-accepting transducer" evidence="7">
    <location>
        <begin position="563"/>
        <end position="792"/>
    </location>
</feature>
<comment type="similarity">
    <text evidence="3">Belongs to the methyl-accepting chemotaxis (MCP) protein family.</text>
</comment>
<dbReference type="Pfam" id="PF18947">
    <property type="entry name" value="HAMP_2"/>
    <property type="match status" value="1"/>
</dbReference>
<dbReference type="Gene3D" id="6.10.340.10">
    <property type="match status" value="1"/>
</dbReference>
<evidence type="ECO:0000313" key="10">
    <source>
        <dbReference type="Proteomes" id="UP000285478"/>
    </source>
</evidence>
<dbReference type="InterPro" id="IPR003660">
    <property type="entry name" value="HAMP_dom"/>
</dbReference>
<dbReference type="PROSITE" id="PS50885">
    <property type="entry name" value="HAMP"/>
    <property type="match status" value="1"/>
</dbReference>
<accession>A0A410H3N2</accession>
<dbReference type="InterPro" id="IPR004089">
    <property type="entry name" value="MCPsignal_dom"/>
</dbReference>
<feature type="coiled-coil region" evidence="5">
    <location>
        <begin position="532"/>
        <end position="609"/>
    </location>
</feature>
<protein>
    <submittedName>
        <fullName evidence="9">HAMP domain-containing protein</fullName>
    </submittedName>
</protein>
<dbReference type="GO" id="GO:0007165">
    <property type="term" value="P:signal transduction"/>
    <property type="evidence" value="ECO:0007669"/>
    <property type="project" value="UniProtKB-KW"/>
</dbReference>
<feature type="domain" description="HAMP" evidence="8">
    <location>
        <begin position="461"/>
        <end position="513"/>
    </location>
</feature>
<dbReference type="EMBL" id="CP035033">
    <property type="protein sequence ID" value="QAB15532.1"/>
    <property type="molecule type" value="Genomic_DNA"/>
</dbReference>
<dbReference type="SMART" id="SM00283">
    <property type="entry name" value="MA"/>
    <property type="match status" value="1"/>
</dbReference>
<evidence type="ECO:0000256" key="6">
    <source>
        <dbReference type="SAM" id="Phobius"/>
    </source>
</evidence>
<dbReference type="Gene3D" id="1.20.120.1530">
    <property type="match status" value="1"/>
</dbReference>